<evidence type="ECO:0000256" key="3">
    <source>
        <dbReference type="ARBA" id="ARBA00006344"/>
    </source>
</evidence>
<evidence type="ECO:0000313" key="17">
    <source>
        <dbReference type="EMBL" id="MPC11251.1"/>
    </source>
</evidence>
<feature type="transmembrane region" description="Helical" evidence="14">
    <location>
        <begin position="109"/>
        <end position="130"/>
    </location>
</feature>
<dbReference type="OrthoDB" id="287041at2759"/>
<dbReference type="SMART" id="SM00577">
    <property type="entry name" value="CPDc"/>
    <property type="match status" value="1"/>
</dbReference>
<keyword evidence="4 14" id="KW-0813">Transport</keyword>
<comment type="similarity">
    <text evidence="3 14">Belongs to the TIM50 family.</text>
</comment>
<accession>A0A5B7CR11</accession>
<evidence type="ECO:0000256" key="15">
    <source>
        <dbReference type="SAM" id="MobiDB-lite"/>
    </source>
</evidence>
<dbReference type="PANTHER" id="PTHR12210">
    <property type="entry name" value="DULLARD PROTEIN PHOSPHATASE"/>
    <property type="match status" value="1"/>
</dbReference>
<dbReference type="GO" id="GO:0015031">
    <property type="term" value="P:protein transport"/>
    <property type="evidence" value="ECO:0007669"/>
    <property type="project" value="UniProtKB-KW"/>
</dbReference>
<evidence type="ECO:0000256" key="10">
    <source>
        <dbReference type="ARBA" id="ARBA00023010"/>
    </source>
</evidence>
<dbReference type="SUPFAM" id="SSF56784">
    <property type="entry name" value="HAD-like"/>
    <property type="match status" value="1"/>
</dbReference>
<evidence type="ECO:0000256" key="7">
    <source>
        <dbReference type="ARBA" id="ARBA00022927"/>
    </source>
</evidence>
<keyword evidence="6" id="KW-0999">Mitochondrion inner membrane</keyword>
<keyword evidence="12 14" id="KW-0472">Membrane</keyword>
<organism evidence="17 18">
    <name type="scientific">Portunus trituberculatus</name>
    <name type="common">Swimming crab</name>
    <name type="synonym">Neptunus trituberculatus</name>
    <dbReference type="NCBI Taxonomy" id="210409"/>
    <lineage>
        <taxon>Eukaryota</taxon>
        <taxon>Metazoa</taxon>
        <taxon>Ecdysozoa</taxon>
        <taxon>Arthropoda</taxon>
        <taxon>Crustacea</taxon>
        <taxon>Multicrustacea</taxon>
        <taxon>Malacostraca</taxon>
        <taxon>Eumalacostraca</taxon>
        <taxon>Eucarida</taxon>
        <taxon>Decapoda</taxon>
        <taxon>Pleocyemata</taxon>
        <taxon>Brachyura</taxon>
        <taxon>Eubrachyura</taxon>
        <taxon>Portunoidea</taxon>
        <taxon>Portunidae</taxon>
        <taxon>Portuninae</taxon>
        <taxon>Portunus</taxon>
    </lineage>
</organism>
<keyword evidence="18" id="KW-1185">Reference proteome</keyword>
<feature type="region of interest" description="Disordered" evidence="15">
    <location>
        <begin position="381"/>
        <end position="404"/>
    </location>
</feature>
<evidence type="ECO:0000256" key="12">
    <source>
        <dbReference type="ARBA" id="ARBA00023136"/>
    </source>
</evidence>
<proteinExistence type="inferred from homology"/>
<keyword evidence="5 14" id="KW-0812">Transmembrane</keyword>
<dbReference type="Proteomes" id="UP000324222">
    <property type="component" value="Unassembled WGS sequence"/>
</dbReference>
<dbReference type="PROSITE" id="PS50969">
    <property type="entry name" value="FCP1"/>
    <property type="match status" value="1"/>
</dbReference>
<protein>
    <recommendedName>
        <fullName evidence="14">Mitochondrial import inner membrane translocase subunit TIM50</fullName>
    </recommendedName>
</protein>
<dbReference type="AlphaFoldDB" id="A0A5B7CR11"/>
<evidence type="ECO:0000259" key="16">
    <source>
        <dbReference type="PROSITE" id="PS50969"/>
    </source>
</evidence>
<evidence type="ECO:0000256" key="9">
    <source>
        <dbReference type="ARBA" id="ARBA00022989"/>
    </source>
</evidence>
<evidence type="ECO:0000256" key="13">
    <source>
        <dbReference type="ARBA" id="ARBA00061911"/>
    </source>
</evidence>
<evidence type="ECO:0000256" key="6">
    <source>
        <dbReference type="ARBA" id="ARBA00022792"/>
    </source>
</evidence>
<evidence type="ECO:0000256" key="4">
    <source>
        <dbReference type="ARBA" id="ARBA00022448"/>
    </source>
</evidence>
<dbReference type="Gene3D" id="3.40.50.1000">
    <property type="entry name" value="HAD superfamily/HAD-like"/>
    <property type="match status" value="1"/>
</dbReference>
<keyword evidence="10 14" id="KW-0811">Translocation</keyword>
<gene>
    <name evidence="17" type="primary">ttm50</name>
    <name evidence="17" type="ORF">E2C01_003913</name>
</gene>
<dbReference type="FunFam" id="3.40.50.1000:FF:000019">
    <property type="entry name" value="Mitochondrial import inner membrane translocase subunit TIM50"/>
    <property type="match status" value="1"/>
</dbReference>
<evidence type="ECO:0000256" key="5">
    <source>
        <dbReference type="ARBA" id="ARBA00022692"/>
    </source>
</evidence>
<keyword evidence="11 14" id="KW-0496">Mitochondrion</keyword>
<evidence type="ECO:0000256" key="11">
    <source>
        <dbReference type="ARBA" id="ARBA00023128"/>
    </source>
</evidence>
<evidence type="ECO:0000256" key="8">
    <source>
        <dbReference type="ARBA" id="ARBA00022946"/>
    </source>
</evidence>
<keyword evidence="9 14" id="KW-1133">Transmembrane helix</keyword>
<feature type="domain" description="FCP1 homology" evidence="16">
    <location>
        <begin position="186"/>
        <end position="340"/>
    </location>
</feature>
<evidence type="ECO:0000256" key="2">
    <source>
        <dbReference type="ARBA" id="ARBA00004434"/>
    </source>
</evidence>
<evidence type="ECO:0000256" key="14">
    <source>
        <dbReference type="RuleBase" id="RU365079"/>
    </source>
</evidence>
<evidence type="ECO:0000256" key="1">
    <source>
        <dbReference type="ARBA" id="ARBA00002959"/>
    </source>
</evidence>
<comment type="function">
    <text evidence="1 14">Essential component of the TIM23 complex, a complex that mediates the translocation of transit peptide-containing proteins across the mitochondrial inner membrane.</text>
</comment>
<sequence>MASNAAKLSEVSSRRGAWGVVRAAGVTCPNVYIGRRPLSERGWAARFGACVDLPGVRRCTTDSSKPKQHSLAEDLLASKVTHDGQEWQGDQSSEKTKQEREKTYRTLKYSFIAFGAMMTSMGGFLIWSWGDPNVDQDGNIIADEFSDMNLPMQYLRRTWKGMHEVNKMIQEPSREKLLPDPLKEPYFQPPYTLVMELRDVLVHPEWTVGVACGGTKVQYETGWRFKKRPGVEFLLHHCAPPLFEIVIYTNEQGFTAFPLIDHLDPNNYIWYRLFKDSTRYVDGKHIKDLNCLNRDLNKVIFVDWDSDAVSTPPNHLKIKRWDGNMEDQSLLDLGFMLRTIAESEVSDVREVLNYYRTFDDPLAAFRENQRKAHEQELVLSQKAEEERQQRTFASSWTPSFLRKR</sequence>
<keyword evidence="8 14" id="KW-0809">Transit peptide</keyword>
<dbReference type="Pfam" id="PF03031">
    <property type="entry name" value="NIF"/>
    <property type="match status" value="1"/>
</dbReference>
<dbReference type="GO" id="GO:0005744">
    <property type="term" value="C:TIM23 mitochondrial import inner membrane translocase complex"/>
    <property type="evidence" value="ECO:0007669"/>
    <property type="project" value="UniProtKB-UniRule"/>
</dbReference>
<comment type="caution">
    <text evidence="17">The sequence shown here is derived from an EMBL/GenBank/DDBJ whole genome shotgun (WGS) entry which is preliminary data.</text>
</comment>
<evidence type="ECO:0000313" key="18">
    <source>
        <dbReference type="Proteomes" id="UP000324222"/>
    </source>
</evidence>
<dbReference type="InterPro" id="IPR004274">
    <property type="entry name" value="FCP1_dom"/>
</dbReference>
<dbReference type="InterPro" id="IPR036412">
    <property type="entry name" value="HAD-like_sf"/>
</dbReference>
<dbReference type="CDD" id="cd07521">
    <property type="entry name" value="HAD_FCP1-like"/>
    <property type="match status" value="1"/>
</dbReference>
<comment type="subcellular location">
    <subcellularLocation>
        <location evidence="2 14">Mitochondrion inner membrane</location>
        <topology evidence="2 14">Single-pass membrane protein</topology>
    </subcellularLocation>
</comment>
<dbReference type="InterPro" id="IPR050365">
    <property type="entry name" value="TIM50"/>
</dbReference>
<comment type="subunit">
    <text evidence="13">Component of the TIM23 complex at least composed of Tim23, Tim17 (Tim17a1, Tim17a2 or Tim17b1) and a Tim50.</text>
</comment>
<name>A0A5B7CR11_PORTR</name>
<keyword evidence="7 14" id="KW-0653">Protein transport</keyword>
<dbReference type="EMBL" id="VSRR010000153">
    <property type="protein sequence ID" value="MPC11251.1"/>
    <property type="molecule type" value="Genomic_DNA"/>
</dbReference>
<dbReference type="InterPro" id="IPR023214">
    <property type="entry name" value="HAD_sf"/>
</dbReference>
<reference evidence="17 18" key="1">
    <citation type="submission" date="2019-05" db="EMBL/GenBank/DDBJ databases">
        <title>Another draft genome of Portunus trituberculatus and its Hox gene families provides insights of decapod evolution.</title>
        <authorList>
            <person name="Jeong J.-H."/>
            <person name="Song I."/>
            <person name="Kim S."/>
            <person name="Choi T."/>
            <person name="Kim D."/>
            <person name="Ryu S."/>
            <person name="Kim W."/>
        </authorList>
    </citation>
    <scope>NUCLEOTIDE SEQUENCE [LARGE SCALE GENOMIC DNA]</scope>
    <source>
        <tissue evidence="17">Muscle</tissue>
    </source>
</reference>